<protein>
    <submittedName>
        <fullName evidence="1">Uncharacterized protein</fullName>
    </submittedName>
</protein>
<organism evidence="1">
    <name type="scientific">Tuwongella immobilis</name>
    <dbReference type="NCBI Taxonomy" id="692036"/>
    <lineage>
        <taxon>Bacteria</taxon>
        <taxon>Pseudomonadati</taxon>
        <taxon>Planctomycetota</taxon>
        <taxon>Planctomycetia</taxon>
        <taxon>Gemmatales</taxon>
        <taxon>Gemmataceae</taxon>
        <taxon>Tuwongella</taxon>
    </lineage>
</organism>
<dbReference type="RefSeq" id="WP_162660282.1">
    <property type="nucleotide sequence ID" value="NZ_LR593887.1"/>
</dbReference>
<evidence type="ECO:0000313" key="1">
    <source>
        <dbReference type="EMBL" id="VIP05212.1"/>
    </source>
</evidence>
<dbReference type="EMBL" id="LR593887">
    <property type="protein sequence ID" value="VTS07780.1"/>
    <property type="molecule type" value="Genomic_DNA"/>
</dbReference>
<sequence>MSDHSSHLESSLYIIDYLTMRGGFPLLFTGLLRDSSSQDPCIVSARLIQGSELVLTHTLCEQQHQLDRLLGFLQQRGVYWESMDNLWRWAVAHHWPHSGDLLPENLASQTINASALSPVSPIDDEESLRSIVTQNGRYEYDCCFSLDQLVVAWDDNCCQFKFPEIYDFEMLQSCIKMLENQSAAFRLRGFWVRATPSLPLHSFADLRRLGEVRRWPEMNGFLRQTALWEEIRKNHSGGQNRG</sequence>
<dbReference type="Proteomes" id="UP000464378">
    <property type="component" value="Chromosome"/>
</dbReference>
<dbReference type="EMBL" id="LR586016">
    <property type="protein sequence ID" value="VIP05212.1"/>
    <property type="molecule type" value="Genomic_DNA"/>
</dbReference>
<accession>A0A6C2YWH3</accession>
<reference evidence="1" key="1">
    <citation type="submission" date="2019-04" db="EMBL/GenBank/DDBJ databases">
        <authorList>
            <consortium name="Science for Life Laboratories"/>
        </authorList>
    </citation>
    <scope>NUCLEOTIDE SEQUENCE</scope>
    <source>
        <strain evidence="1">MBLW1</strain>
    </source>
</reference>
<evidence type="ECO:0000313" key="2">
    <source>
        <dbReference type="Proteomes" id="UP000464378"/>
    </source>
</evidence>
<dbReference type="KEGG" id="tim:GMBLW1_39810"/>
<proteinExistence type="predicted"/>
<name>A0A6C2YWH3_9BACT</name>
<dbReference type="AlphaFoldDB" id="A0A6C2YWH3"/>
<gene>
    <name evidence="1" type="ORF">GMBLW1_39810</name>
</gene>
<dbReference type="InParanoid" id="A0A6C2YWH3"/>
<keyword evidence="2" id="KW-1185">Reference proteome</keyword>